<dbReference type="CDD" id="cd05233">
    <property type="entry name" value="SDR_c"/>
    <property type="match status" value="1"/>
</dbReference>
<comment type="caution">
    <text evidence="5">The sequence shown here is derived from an EMBL/GenBank/DDBJ whole genome shotgun (WGS) entry which is preliminary data.</text>
</comment>
<organism evidence="5 6">
    <name type="scientific">Saccharopolyspora gloriosae</name>
    <dbReference type="NCBI Taxonomy" id="455344"/>
    <lineage>
        <taxon>Bacteria</taxon>
        <taxon>Bacillati</taxon>
        <taxon>Actinomycetota</taxon>
        <taxon>Actinomycetes</taxon>
        <taxon>Pseudonocardiales</taxon>
        <taxon>Pseudonocardiaceae</taxon>
        <taxon>Saccharopolyspora</taxon>
    </lineage>
</organism>
<dbReference type="NCBIfam" id="TIGR03971">
    <property type="entry name" value="SDR_subfam_1"/>
    <property type="match status" value="1"/>
</dbReference>
<dbReference type="RefSeq" id="WP_184479382.1">
    <property type="nucleotide sequence ID" value="NZ_JACHIV010000001.1"/>
</dbReference>
<dbReference type="FunFam" id="3.40.50.720:FF:000084">
    <property type="entry name" value="Short-chain dehydrogenase reductase"/>
    <property type="match status" value="1"/>
</dbReference>
<evidence type="ECO:0000313" key="5">
    <source>
        <dbReference type="EMBL" id="MBB5069737.1"/>
    </source>
</evidence>
<keyword evidence="3" id="KW-0520">NAD</keyword>
<evidence type="ECO:0000256" key="4">
    <source>
        <dbReference type="RuleBase" id="RU000363"/>
    </source>
</evidence>
<dbReference type="NCBIfam" id="NF009467">
    <property type="entry name" value="PRK12826.1-3"/>
    <property type="match status" value="1"/>
</dbReference>
<keyword evidence="2" id="KW-0560">Oxidoreductase</keyword>
<protein>
    <submittedName>
        <fullName evidence="5">SDR family mycofactocin-dependent oxidoreductase</fullName>
    </submittedName>
</protein>
<evidence type="ECO:0000256" key="1">
    <source>
        <dbReference type="ARBA" id="ARBA00006484"/>
    </source>
</evidence>
<evidence type="ECO:0000313" key="6">
    <source>
        <dbReference type="Proteomes" id="UP000580474"/>
    </source>
</evidence>
<name>A0A840NNB0_9PSEU</name>
<evidence type="ECO:0000256" key="2">
    <source>
        <dbReference type="ARBA" id="ARBA00023002"/>
    </source>
</evidence>
<dbReference type="PROSITE" id="PS00061">
    <property type="entry name" value="ADH_SHORT"/>
    <property type="match status" value="1"/>
</dbReference>
<proteinExistence type="inferred from homology"/>
<dbReference type="PANTHER" id="PTHR24321:SF8">
    <property type="entry name" value="ESTRADIOL 17-BETA-DEHYDROGENASE 8-RELATED"/>
    <property type="match status" value="1"/>
</dbReference>
<accession>A0A840NNB0</accession>
<dbReference type="InterPro" id="IPR020904">
    <property type="entry name" value="Sc_DH/Rdtase_CS"/>
</dbReference>
<dbReference type="InterPro" id="IPR002347">
    <property type="entry name" value="SDR_fam"/>
</dbReference>
<keyword evidence="6" id="KW-1185">Reference proteome</keyword>
<dbReference type="Proteomes" id="UP000580474">
    <property type="component" value="Unassembled WGS sequence"/>
</dbReference>
<dbReference type="EMBL" id="JACHIV010000001">
    <property type="protein sequence ID" value="MBB5069737.1"/>
    <property type="molecule type" value="Genomic_DNA"/>
</dbReference>
<comment type="similarity">
    <text evidence="1 4">Belongs to the short-chain dehydrogenases/reductases (SDR) family.</text>
</comment>
<dbReference type="AlphaFoldDB" id="A0A840NNB0"/>
<dbReference type="SUPFAM" id="SSF51735">
    <property type="entry name" value="NAD(P)-binding Rossmann-fold domains"/>
    <property type="match status" value="1"/>
</dbReference>
<reference evidence="5 6" key="1">
    <citation type="submission" date="2020-08" db="EMBL/GenBank/DDBJ databases">
        <title>Sequencing the genomes of 1000 actinobacteria strains.</title>
        <authorList>
            <person name="Klenk H.-P."/>
        </authorList>
    </citation>
    <scope>NUCLEOTIDE SEQUENCE [LARGE SCALE GENOMIC DNA]</scope>
    <source>
        <strain evidence="5 6">DSM 45582</strain>
    </source>
</reference>
<dbReference type="Pfam" id="PF00106">
    <property type="entry name" value="adh_short"/>
    <property type="match status" value="1"/>
</dbReference>
<dbReference type="InterPro" id="IPR036291">
    <property type="entry name" value="NAD(P)-bd_dom_sf"/>
</dbReference>
<dbReference type="PRINTS" id="PR00081">
    <property type="entry name" value="GDHRDH"/>
</dbReference>
<dbReference type="InterPro" id="IPR023985">
    <property type="entry name" value="SDR_subfam_1"/>
</dbReference>
<dbReference type="PRINTS" id="PR00080">
    <property type="entry name" value="SDRFAMILY"/>
</dbReference>
<gene>
    <name evidence="5" type="ORF">BJ969_002825</name>
</gene>
<evidence type="ECO:0000256" key="3">
    <source>
        <dbReference type="ARBA" id="ARBA00023027"/>
    </source>
</evidence>
<dbReference type="GO" id="GO:0016491">
    <property type="term" value="F:oxidoreductase activity"/>
    <property type="evidence" value="ECO:0007669"/>
    <property type="project" value="UniProtKB-KW"/>
</dbReference>
<dbReference type="Gene3D" id="3.40.50.720">
    <property type="entry name" value="NAD(P)-binding Rossmann-like Domain"/>
    <property type="match status" value="1"/>
</dbReference>
<sequence length="277" mass="29163">MADRMAGKVAFITGAARGQGRGHALRLAAEGADIIAVDRCAEVDSTPYPMPTEFDLAETAREVEELGRRVVPRVADVRDLDGLQAAFDAGVAELGRIDVVVANAGIVGFGRTWEFTAQEWQEMIDTNLTGVFHTAKVAIPALIEQGEGGCLLFTASIAGTKGIQTVGHYTAAKHGVVGLMRTLANELGPHGIRVNTVNPTNVDTAMIRHPAMYETLSQADAEATAANAEVTMRSMNVLSTPWVEVSDVSNAVAFLASDEARFVTGAAFPVDAGAAVK</sequence>
<dbReference type="PANTHER" id="PTHR24321">
    <property type="entry name" value="DEHYDROGENASES, SHORT CHAIN"/>
    <property type="match status" value="1"/>
</dbReference>